<organism evidence="2 3">
    <name type="scientific">Brevibacterium casei</name>
    <dbReference type="NCBI Taxonomy" id="33889"/>
    <lineage>
        <taxon>Bacteria</taxon>
        <taxon>Bacillati</taxon>
        <taxon>Actinomycetota</taxon>
        <taxon>Actinomycetes</taxon>
        <taxon>Micrococcales</taxon>
        <taxon>Brevibacteriaceae</taxon>
        <taxon>Brevibacterium</taxon>
    </lineage>
</organism>
<evidence type="ECO:0000313" key="3">
    <source>
        <dbReference type="Proteomes" id="UP000595374"/>
    </source>
</evidence>
<dbReference type="EMBL" id="CP065989">
    <property type="protein sequence ID" value="QQB13221.1"/>
    <property type="molecule type" value="Genomic_DNA"/>
</dbReference>
<evidence type="ECO:0008006" key="4">
    <source>
        <dbReference type="Google" id="ProtNLM"/>
    </source>
</evidence>
<evidence type="ECO:0000313" key="2">
    <source>
        <dbReference type="EMBL" id="QQB13221.1"/>
    </source>
</evidence>
<feature type="region of interest" description="Disordered" evidence="1">
    <location>
        <begin position="60"/>
        <end position="87"/>
    </location>
</feature>
<dbReference type="AlphaFoldDB" id="A0A7T4DIB4"/>
<dbReference type="RefSeq" id="WP_198498439.1">
    <property type="nucleotide sequence ID" value="NZ_CP065989.1"/>
</dbReference>
<gene>
    <name evidence="2" type="ORF">I6H47_10200</name>
</gene>
<evidence type="ECO:0000256" key="1">
    <source>
        <dbReference type="SAM" id="MobiDB-lite"/>
    </source>
</evidence>
<protein>
    <recommendedName>
        <fullName evidence="4">DNA-directed DNA polymerase</fullName>
    </recommendedName>
</protein>
<dbReference type="InterPro" id="IPR043502">
    <property type="entry name" value="DNA/RNA_pol_sf"/>
</dbReference>
<name>A0A7T4DIB4_9MICO</name>
<reference evidence="2 3" key="1">
    <citation type="submission" date="2020-12" db="EMBL/GenBank/DDBJ databases">
        <title>FDA dAtabase for Regulatory Grade micrObial Sequences (FDA-ARGOS): Supporting development and validation of Infectious Disease Dx tests.</title>
        <authorList>
            <person name="Sproer C."/>
            <person name="Gronow S."/>
            <person name="Severitt S."/>
            <person name="Schroder I."/>
            <person name="Tallon L."/>
            <person name="Sadzewicz L."/>
            <person name="Zhao X."/>
            <person name="Boylan J."/>
            <person name="Ott S."/>
            <person name="Bowen H."/>
            <person name="Vavikolanu K."/>
            <person name="Mehta A."/>
            <person name="Aluvathingal J."/>
            <person name="Nadendla S."/>
            <person name="Lowell S."/>
            <person name="Myers T."/>
            <person name="Yan Y."/>
            <person name="Sichtig H."/>
        </authorList>
    </citation>
    <scope>NUCLEOTIDE SEQUENCE [LARGE SCALE GENOMIC DNA]</scope>
    <source>
        <strain evidence="2 3">FDAARGOS_990</strain>
    </source>
</reference>
<sequence>MSAATSGWVSHEITDGARRGLVFEVLVRRRARATASGGVTVPNETSMGEAAGPQLAVAGCDSSELSHHFNPSETDASPGQEENGRARSVATMGSPEFRPCDRGSATSWAPPAPGSVATGVSVPATEFGDLPSVKAMGTGRAGIVVGFDTEFTTVGGARVVDSYQFAVADPVDPSVMVEVVILPPVGSTARVSLHTALWAVVAAAELWRSPLVPDEVGPRGVPRGTFWSEDWDERREALAKLRVPLVLACHYGAADLTTFRSGGHARELDALVRLTSAAGGLVTLLPFRSQRGNENGHWCTSLSVTVRDTMSQAPAGKKTLAALGEACGVAKLNVPDDWISRMTDYRREHLAEFLEYGINDAVIVVEYLARLWGDGIVPPITLSGGAAAALVNSGSAYFGASSPAEFRRLFAGLVDEDEGVEAVEEGDRLSFYAKRGRNPLDGAAAQLSSAFARAYHGGLNSCPMPGYYPVPTVDIDAQNAYPTAMALVRDLDWEAGAIEDVVHERIITTGDIPSATKPFVGFVSFTFPADVLHPCLPIVADGTLIYPRTSEGVAGTWVCGPELWLALTLGAEVHCQIGYLGRERQHDGGPSFSLRHGVKQLIDDRNAAKTLFGKGSLEEQTLKTGVNSIYGKTAQDVAEQRSWDARAQEMDNVGGSAVSSPYHAATTTSLVRAQLLATMNQLSENGRDVYSVTTDGFITDATVDEVAALDLYGLEEVLGDARVALTGDPSIWETKHAQSDLVNFTTRGNVSLDLGGVCAHNGLKAPKDLVPDSTEDRELLLASVVSREGRVPNGYTRFPSFQELSRKEDRKDFLPSRVERSVSMDYDLKRQPVMSSMTPEMVPLPDGSVEEMATFTTQPWERVEACLRARQIARDMAESGCLRTVAEWRDWNLKFAHGKGRRVSTPQRAVLMSIVMAHRQGVTTIPTLADRSLSIAERLDWLAEWGLGTVSRGDWDNARRPERASQMLPIDTLDPYLGRMTSMAPGDLPTDPDRLPY</sequence>
<proteinExistence type="predicted"/>
<dbReference type="SUPFAM" id="SSF56672">
    <property type="entry name" value="DNA/RNA polymerases"/>
    <property type="match status" value="1"/>
</dbReference>
<dbReference type="Proteomes" id="UP000595374">
    <property type="component" value="Chromosome"/>
</dbReference>
<accession>A0A7T4DIB4</accession>